<keyword evidence="3" id="KW-1185">Reference proteome</keyword>
<organism evidence="2 3">
    <name type="scientific">Megalurothrips usitatus</name>
    <name type="common">bean blossom thrips</name>
    <dbReference type="NCBI Taxonomy" id="439358"/>
    <lineage>
        <taxon>Eukaryota</taxon>
        <taxon>Metazoa</taxon>
        <taxon>Ecdysozoa</taxon>
        <taxon>Arthropoda</taxon>
        <taxon>Hexapoda</taxon>
        <taxon>Insecta</taxon>
        <taxon>Pterygota</taxon>
        <taxon>Neoptera</taxon>
        <taxon>Paraneoptera</taxon>
        <taxon>Thysanoptera</taxon>
        <taxon>Terebrantia</taxon>
        <taxon>Thripoidea</taxon>
        <taxon>Thripidae</taxon>
        <taxon>Megalurothrips</taxon>
    </lineage>
</organism>
<feature type="region of interest" description="Disordered" evidence="1">
    <location>
        <begin position="1"/>
        <end position="41"/>
    </location>
</feature>
<feature type="compositionally biased region" description="Basic and acidic residues" evidence="1">
    <location>
        <begin position="97"/>
        <end position="126"/>
    </location>
</feature>
<dbReference type="Proteomes" id="UP001075354">
    <property type="component" value="Chromosome 6"/>
</dbReference>
<feature type="compositionally biased region" description="Gly residues" evidence="1">
    <location>
        <begin position="9"/>
        <end position="25"/>
    </location>
</feature>
<dbReference type="EMBL" id="JAPTSV010000006">
    <property type="protein sequence ID" value="KAJ1526894.1"/>
    <property type="molecule type" value="Genomic_DNA"/>
</dbReference>
<comment type="caution">
    <text evidence="2">The sequence shown here is derived from an EMBL/GenBank/DDBJ whole genome shotgun (WGS) entry which is preliminary data.</text>
</comment>
<gene>
    <name evidence="2" type="ORF">ONE63_008446</name>
</gene>
<feature type="compositionally biased region" description="Low complexity" evidence="1">
    <location>
        <begin position="75"/>
        <end position="86"/>
    </location>
</feature>
<evidence type="ECO:0000313" key="3">
    <source>
        <dbReference type="Proteomes" id="UP001075354"/>
    </source>
</evidence>
<dbReference type="AlphaFoldDB" id="A0AAV7XNQ3"/>
<protein>
    <submittedName>
        <fullName evidence="2">Uncharacterized protein</fullName>
    </submittedName>
</protein>
<sequence length="132" mass="13825">MVQPSAGSPGAGVGAAKGGGGGGAGDQDATLGLGPGRGPRCADVAEKLAQLFGWRHTYKVEKLQRCLLADSLLRQQQQQLQLRTAAPPAPPAPPPPHKPEEEPPRQRDDVDGVTLDNKDKVTDVKPEPGQVR</sequence>
<name>A0AAV7XNQ3_9NEOP</name>
<feature type="compositionally biased region" description="Pro residues" evidence="1">
    <location>
        <begin position="87"/>
        <end position="96"/>
    </location>
</feature>
<accession>A0AAV7XNQ3</accession>
<feature type="region of interest" description="Disordered" evidence="1">
    <location>
        <begin position="75"/>
        <end position="132"/>
    </location>
</feature>
<evidence type="ECO:0000256" key="1">
    <source>
        <dbReference type="SAM" id="MobiDB-lite"/>
    </source>
</evidence>
<proteinExistence type="predicted"/>
<reference evidence="2" key="1">
    <citation type="submission" date="2022-12" db="EMBL/GenBank/DDBJ databases">
        <title>Chromosome-level genome assembly of the bean flower thrips Megalurothrips usitatus.</title>
        <authorList>
            <person name="Ma L."/>
            <person name="Liu Q."/>
            <person name="Li H."/>
            <person name="Cai W."/>
        </authorList>
    </citation>
    <scope>NUCLEOTIDE SEQUENCE</scope>
    <source>
        <strain evidence="2">Cailab_2022a</strain>
    </source>
</reference>
<evidence type="ECO:0000313" key="2">
    <source>
        <dbReference type="EMBL" id="KAJ1526894.1"/>
    </source>
</evidence>